<keyword evidence="2" id="KW-1185">Reference proteome</keyword>
<organism evidence="1 2">
    <name type="scientific">Byssothecium circinans</name>
    <dbReference type="NCBI Taxonomy" id="147558"/>
    <lineage>
        <taxon>Eukaryota</taxon>
        <taxon>Fungi</taxon>
        <taxon>Dikarya</taxon>
        <taxon>Ascomycota</taxon>
        <taxon>Pezizomycotina</taxon>
        <taxon>Dothideomycetes</taxon>
        <taxon>Pleosporomycetidae</taxon>
        <taxon>Pleosporales</taxon>
        <taxon>Massarineae</taxon>
        <taxon>Massarinaceae</taxon>
        <taxon>Byssothecium</taxon>
    </lineage>
</organism>
<accession>A0A6A5U593</accession>
<protein>
    <submittedName>
        <fullName evidence="1">Uncharacterized protein</fullName>
    </submittedName>
</protein>
<proteinExistence type="predicted"/>
<evidence type="ECO:0000313" key="1">
    <source>
        <dbReference type="EMBL" id="KAF1958156.1"/>
    </source>
</evidence>
<gene>
    <name evidence="1" type="ORF">CC80DRAFT_25719</name>
</gene>
<dbReference type="Proteomes" id="UP000800035">
    <property type="component" value="Unassembled WGS sequence"/>
</dbReference>
<dbReference type="EMBL" id="ML976987">
    <property type="protein sequence ID" value="KAF1958156.1"/>
    <property type="molecule type" value="Genomic_DNA"/>
</dbReference>
<name>A0A6A5U593_9PLEO</name>
<sequence>MRHVFRVAGGWARVAGAGISSPCITLHLPTGSSTDIQWPRRYFPPPVSLLTALIHAFTKARSLANTTFPSQSSSGCVWVAPWFIDGNNTGGPSVLMHCTSHPFRRLA</sequence>
<dbReference type="AlphaFoldDB" id="A0A6A5U593"/>
<reference evidence="1" key="1">
    <citation type="journal article" date="2020" name="Stud. Mycol.">
        <title>101 Dothideomycetes genomes: a test case for predicting lifestyles and emergence of pathogens.</title>
        <authorList>
            <person name="Haridas S."/>
            <person name="Albert R."/>
            <person name="Binder M."/>
            <person name="Bloem J."/>
            <person name="Labutti K."/>
            <person name="Salamov A."/>
            <person name="Andreopoulos B."/>
            <person name="Baker S."/>
            <person name="Barry K."/>
            <person name="Bills G."/>
            <person name="Bluhm B."/>
            <person name="Cannon C."/>
            <person name="Castanera R."/>
            <person name="Culley D."/>
            <person name="Daum C."/>
            <person name="Ezra D."/>
            <person name="Gonzalez J."/>
            <person name="Henrissat B."/>
            <person name="Kuo A."/>
            <person name="Liang C."/>
            <person name="Lipzen A."/>
            <person name="Lutzoni F."/>
            <person name="Magnuson J."/>
            <person name="Mondo S."/>
            <person name="Nolan M."/>
            <person name="Ohm R."/>
            <person name="Pangilinan J."/>
            <person name="Park H.-J."/>
            <person name="Ramirez L."/>
            <person name="Alfaro M."/>
            <person name="Sun H."/>
            <person name="Tritt A."/>
            <person name="Yoshinaga Y."/>
            <person name="Zwiers L.-H."/>
            <person name="Turgeon B."/>
            <person name="Goodwin S."/>
            <person name="Spatafora J."/>
            <person name="Crous P."/>
            <person name="Grigoriev I."/>
        </authorList>
    </citation>
    <scope>NUCLEOTIDE SEQUENCE</scope>
    <source>
        <strain evidence="1">CBS 675.92</strain>
    </source>
</reference>
<evidence type="ECO:0000313" key="2">
    <source>
        <dbReference type="Proteomes" id="UP000800035"/>
    </source>
</evidence>